<accession>A0A4Q9L5Z5</accession>
<sequence>MNTAQRRICLFLIISNEFCERFCYYGFRSLLFIFMRESYHFTTLKATWFMHLFNFMSYFFTFFGGILSDYVLGRYKTILYLTCVYLVGTLVVTYSAINLNLSYLIFGLILISFGTGGIKPSVSTFGGDQFKKEEKNKLERFFNIFYFWINAGSTLSMFYLPLLAKKRCFGRDTCYPLSFFIPSGLLLLSLVLFYSGSKFYIRHKPDSITLIRILRDIFPKIKFFKDKNIEKSFHTNENIKELNKERLYNESNLKTQDNNIHEVDEDLDKEVIKYCEAQINKSTEKNEHCKDEELQNLYIKNTKFLGVNQNLDKREFMNLEVQKSNIFYYNEVSEDKKQYGKSQNQNIITQVSNENFENEGYNEFNFNIGHINQKDLPTFNELTEPSKTEESEALNNETQLQEKKEIILDDNKSKVSFSFLKQKYGDKFARDIKKILNLLKVFSILPIFWMLYDQQTSSWVEQASKLSQDIKIFSYSYHLPPSQMQALNPILILVFIPLFTYVLYPLMYRYFKVTSIHKMSLGILFASLSFILASFISFYLNYSGSNFNLSNITLNDKIHNPIKSNSIINSNNSLRKDLHNNFKFNSSFNKETFKPPSILWQIPQYILITMGEILLSTTVLHFGYLHSPPSMRSLVLSLYLLTVALGNLYVMVFTTLEVVIFIRSKYAEGLISLFYAFIGIIGSFLLFKCKNSLENKSEVTEEY</sequence>
<name>A0A4Q9L5Z5_9MICR</name>
<dbReference type="PROSITE" id="PS01022">
    <property type="entry name" value="PTR2_1"/>
    <property type="match status" value="1"/>
</dbReference>
<dbReference type="SUPFAM" id="SSF103473">
    <property type="entry name" value="MFS general substrate transporter"/>
    <property type="match status" value="1"/>
</dbReference>
<organism evidence="7 8">
    <name type="scientific">Hamiltosporidium magnivora</name>
    <dbReference type="NCBI Taxonomy" id="148818"/>
    <lineage>
        <taxon>Eukaryota</taxon>
        <taxon>Fungi</taxon>
        <taxon>Fungi incertae sedis</taxon>
        <taxon>Microsporidia</taxon>
        <taxon>Dubosqiidae</taxon>
        <taxon>Hamiltosporidium</taxon>
    </lineage>
</organism>
<keyword evidence="5 6" id="KW-0472">Membrane</keyword>
<evidence type="ECO:0000313" key="8">
    <source>
        <dbReference type="Proteomes" id="UP000293045"/>
    </source>
</evidence>
<evidence type="ECO:0000256" key="4">
    <source>
        <dbReference type="ARBA" id="ARBA00022989"/>
    </source>
</evidence>
<feature type="transmembrane region" description="Helical" evidence="6">
    <location>
        <begin position="143"/>
        <end position="163"/>
    </location>
</feature>
<feature type="transmembrane region" description="Helical" evidence="6">
    <location>
        <begin position="435"/>
        <end position="452"/>
    </location>
</feature>
<feature type="transmembrane region" description="Helical" evidence="6">
    <location>
        <begin position="636"/>
        <end position="663"/>
    </location>
</feature>
<evidence type="ECO:0000256" key="6">
    <source>
        <dbReference type="SAM" id="Phobius"/>
    </source>
</evidence>
<reference evidence="7 8" key="1">
    <citation type="submission" date="2017-12" db="EMBL/GenBank/DDBJ databases">
        <authorList>
            <person name="Pombert J.-F."/>
            <person name="Haag K.L."/>
            <person name="Ebert D."/>
        </authorList>
    </citation>
    <scope>NUCLEOTIDE SEQUENCE [LARGE SCALE GENOMIC DNA]</scope>
    <source>
        <strain evidence="7">IL-BN-2</strain>
    </source>
</reference>
<evidence type="ECO:0000256" key="3">
    <source>
        <dbReference type="ARBA" id="ARBA00022692"/>
    </source>
</evidence>
<dbReference type="Proteomes" id="UP000293045">
    <property type="component" value="Unassembled WGS sequence"/>
</dbReference>
<feature type="transmembrane region" description="Helical" evidence="6">
    <location>
        <begin position="486"/>
        <end position="507"/>
    </location>
</feature>
<feature type="transmembrane region" description="Helical" evidence="6">
    <location>
        <begin position="669"/>
        <end position="687"/>
    </location>
</feature>
<dbReference type="EMBL" id="PIXR01001042">
    <property type="protein sequence ID" value="TBU03033.1"/>
    <property type="molecule type" value="Genomic_DNA"/>
</dbReference>
<feature type="transmembrane region" description="Helical" evidence="6">
    <location>
        <begin position="103"/>
        <end position="122"/>
    </location>
</feature>
<feature type="transmembrane region" description="Helical" evidence="6">
    <location>
        <begin position="602"/>
        <end position="624"/>
    </location>
</feature>
<feature type="transmembrane region" description="Helical" evidence="6">
    <location>
        <begin position="175"/>
        <end position="194"/>
    </location>
</feature>
<dbReference type="Gene3D" id="1.20.1250.20">
    <property type="entry name" value="MFS general substrate transporter like domains"/>
    <property type="match status" value="2"/>
</dbReference>
<feature type="transmembrane region" description="Helical" evidence="6">
    <location>
        <begin position="78"/>
        <end position="97"/>
    </location>
</feature>
<comment type="subcellular location">
    <subcellularLocation>
        <location evidence="1">Membrane</location>
        <topology evidence="1">Multi-pass membrane protein</topology>
    </subcellularLocation>
</comment>
<proteinExistence type="inferred from homology"/>
<dbReference type="GO" id="GO:0006857">
    <property type="term" value="P:oligopeptide transport"/>
    <property type="evidence" value="ECO:0007669"/>
    <property type="project" value="InterPro"/>
</dbReference>
<protein>
    <submittedName>
        <fullName evidence="7">Proton-dependent oligopeptide transporter</fullName>
    </submittedName>
</protein>
<dbReference type="InterPro" id="IPR018456">
    <property type="entry name" value="PTR2_symporter_CS"/>
</dbReference>
<dbReference type="InterPro" id="IPR000109">
    <property type="entry name" value="POT_fam"/>
</dbReference>
<evidence type="ECO:0000256" key="5">
    <source>
        <dbReference type="ARBA" id="ARBA00023136"/>
    </source>
</evidence>
<comment type="similarity">
    <text evidence="2">Belongs to the major facilitator superfamily. Proton-dependent oligopeptide transporter (POT/PTR) (TC 2.A.17) family.</text>
</comment>
<evidence type="ECO:0000313" key="7">
    <source>
        <dbReference type="EMBL" id="TBU03033.1"/>
    </source>
</evidence>
<evidence type="ECO:0000256" key="2">
    <source>
        <dbReference type="ARBA" id="ARBA00005982"/>
    </source>
</evidence>
<dbReference type="VEuPathDB" id="MicrosporidiaDB:CWI39_1042p0010"/>
<dbReference type="AlphaFoldDB" id="A0A4Q9L5Z5"/>
<feature type="transmembrane region" description="Helical" evidence="6">
    <location>
        <begin position="48"/>
        <end position="71"/>
    </location>
</feature>
<dbReference type="VEuPathDB" id="MicrosporidiaDB:CWI36_1657p0020"/>
<gene>
    <name evidence="7" type="ORF">CWI39_1042p0010</name>
</gene>
<dbReference type="PANTHER" id="PTHR11654">
    <property type="entry name" value="OLIGOPEPTIDE TRANSPORTER-RELATED"/>
    <property type="match status" value="1"/>
</dbReference>
<evidence type="ECO:0000256" key="1">
    <source>
        <dbReference type="ARBA" id="ARBA00004141"/>
    </source>
</evidence>
<dbReference type="Pfam" id="PF00854">
    <property type="entry name" value="PTR2"/>
    <property type="match status" value="3"/>
</dbReference>
<dbReference type="GO" id="GO:0022857">
    <property type="term" value="F:transmembrane transporter activity"/>
    <property type="evidence" value="ECO:0007669"/>
    <property type="project" value="InterPro"/>
</dbReference>
<keyword evidence="4 6" id="KW-1133">Transmembrane helix</keyword>
<keyword evidence="3 6" id="KW-0812">Transmembrane</keyword>
<comment type="caution">
    <text evidence="7">The sequence shown here is derived from an EMBL/GenBank/DDBJ whole genome shotgun (WGS) entry which is preliminary data.</text>
</comment>
<dbReference type="InterPro" id="IPR036259">
    <property type="entry name" value="MFS_trans_sf"/>
</dbReference>
<dbReference type="GO" id="GO:0016020">
    <property type="term" value="C:membrane"/>
    <property type="evidence" value="ECO:0007669"/>
    <property type="project" value="UniProtKB-SubCell"/>
</dbReference>
<feature type="transmembrane region" description="Helical" evidence="6">
    <location>
        <begin position="519"/>
        <end position="540"/>
    </location>
</feature>